<dbReference type="PANTHER" id="PTHR24075">
    <property type="entry name" value="SEC63 DOMAIN-CONTAINING"/>
    <property type="match status" value="1"/>
</dbReference>
<feature type="domain" description="J" evidence="11">
    <location>
        <begin position="101"/>
        <end position="171"/>
    </location>
</feature>
<keyword evidence="6 10" id="KW-1133">Transmembrane helix</keyword>
<dbReference type="Pfam" id="PF02889">
    <property type="entry name" value="Sec63"/>
    <property type="match status" value="1"/>
</dbReference>
<dbReference type="Gene3D" id="2.60.40.150">
    <property type="entry name" value="C2 domain"/>
    <property type="match status" value="1"/>
</dbReference>
<evidence type="ECO:0000256" key="6">
    <source>
        <dbReference type="ARBA" id="ARBA00022989"/>
    </source>
</evidence>
<feature type="transmembrane region" description="Helical" evidence="10">
    <location>
        <begin position="12"/>
        <end position="34"/>
    </location>
</feature>
<dbReference type="GO" id="GO:0031207">
    <property type="term" value="C:Sec62/Sec63 complex"/>
    <property type="evidence" value="ECO:0007669"/>
    <property type="project" value="TreeGrafter"/>
</dbReference>
<gene>
    <name evidence="12" type="ORF">SCHCODRAFT_63907</name>
</gene>
<dbReference type="OrthoDB" id="1734229at2759"/>
<evidence type="ECO:0000256" key="5">
    <source>
        <dbReference type="ARBA" id="ARBA00022927"/>
    </source>
</evidence>
<dbReference type="InParanoid" id="D8PLZ1"/>
<dbReference type="Pfam" id="PF00226">
    <property type="entry name" value="DnaJ"/>
    <property type="match status" value="1"/>
</dbReference>
<keyword evidence="8" id="KW-0143">Chaperone</keyword>
<dbReference type="CDD" id="cd06257">
    <property type="entry name" value="DnaJ"/>
    <property type="match status" value="1"/>
</dbReference>
<dbReference type="Gene3D" id="1.10.3380.10">
    <property type="entry name" value="Sec63 N-terminal domain-like domain"/>
    <property type="match status" value="1"/>
</dbReference>
<reference evidence="12 13" key="1">
    <citation type="journal article" date="2010" name="Nat. Biotechnol.">
        <title>Genome sequence of the model mushroom Schizophyllum commune.</title>
        <authorList>
            <person name="Ohm R.A."/>
            <person name="de Jong J.F."/>
            <person name="Lugones L.G."/>
            <person name="Aerts A."/>
            <person name="Kothe E."/>
            <person name="Stajich J.E."/>
            <person name="de Vries R.P."/>
            <person name="Record E."/>
            <person name="Levasseur A."/>
            <person name="Baker S.E."/>
            <person name="Bartholomew K.A."/>
            <person name="Coutinho P.M."/>
            <person name="Erdmann S."/>
            <person name="Fowler T.J."/>
            <person name="Gathman A.C."/>
            <person name="Lombard V."/>
            <person name="Henrissat B."/>
            <person name="Knabe N."/>
            <person name="Kuees U."/>
            <person name="Lilly W.W."/>
            <person name="Lindquist E."/>
            <person name="Lucas S."/>
            <person name="Magnuson J.K."/>
            <person name="Piumi F."/>
            <person name="Raudaskoski M."/>
            <person name="Salamov A."/>
            <person name="Schmutz J."/>
            <person name="Schwarze F.W.M.R."/>
            <person name="vanKuyk P.A."/>
            <person name="Horton J.S."/>
            <person name="Grigoriev I.V."/>
            <person name="Woesten H.A.B."/>
        </authorList>
    </citation>
    <scope>NUCLEOTIDE SEQUENCE [LARGE SCALE GENOMIC DNA]</scope>
    <source>
        <strain evidence="13">H4-8 / FGSC 9210</strain>
    </source>
</reference>
<protein>
    <recommendedName>
        <fullName evidence="11">J domain-containing protein</fullName>
    </recommendedName>
</protein>
<dbReference type="SUPFAM" id="SSF81296">
    <property type="entry name" value="E set domains"/>
    <property type="match status" value="1"/>
</dbReference>
<dbReference type="SUPFAM" id="SSF46565">
    <property type="entry name" value="Chaperone J-domain"/>
    <property type="match status" value="1"/>
</dbReference>
<dbReference type="InterPro" id="IPR001623">
    <property type="entry name" value="DnaJ_domain"/>
</dbReference>
<dbReference type="GO" id="GO:0003723">
    <property type="term" value="F:RNA binding"/>
    <property type="evidence" value="ECO:0007669"/>
    <property type="project" value="TreeGrafter"/>
</dbReference>
<keyword evidence="5" id="KW-0653">Protein transport</keyword>
<dbReference type="PROSITE" id="PS50076">
    <property type="entry name" value="DNAJ_2"/>
    <property type="match status" value="1"/>
</dbReference>
<dbReference type="Gene3D" id="1.10.287.110">
    <property type="entry name" value="DnaJ domain"/>
    <property type="match status" value="1"/>
</dbReference>
<dbReference type="eggNOG" id="KOG0721">
    <property type="taxonomic scope" value="Eukaryota"/>
</dbReference>
<dbReference type="GO" id="GO:0006614">
    <property type="term" value="P:SRP-dependent cotranslational protein targeting to membrane"/>
    <property type="evidence" value="ECO:0007669"/>
    <property type="project" value="TreeGrafter"/>
</dbReference>
<evidence type="ECO:0000256" key="4">
    <source>
        <dbReference type="ARBA" id="ARBA00022824"/>
    </source>
</evidence>
<dbReference type="FunFam" id="1.10.287.110:FF:000039">
    <property type="entry name" value="Protein translocation complex component (Npl1)"/>
    <property type="match status" value="1"/>
</dbReference>
<evidence type="ECO:0000256" key="9">
    <source>
        <dbReference type="SAM" id="MobiDB-lite"/>
    </source>
</evidence>
<keyword evidence="13" id="KW-1185">Reference proteome</keyword>
<accession>D8PLZ1</accession>
<feature type="compositionally biased region" description="Acidic residues" evidence="9">
    <location>
        <begin position="605"/>
        <end position="620"/>
    </location>
</feature>
<dbReference type="HOGENOM" id="CLU_014210_0_0_1"/>
<dbReference type="EMBL" id="GL377302">
    <property type="protein sequence ID" value="EFJ03426.1"/>
    <property type="molecule type" value="Genomic_DNA"/>
</dbReference>
<feature type="transmembrane region" description="Helical" evidence="10">
    <location>
        <begin position="196"/>
        <end position="215"/>
    </location>
</feature>
<organism evidence="13">
    <name type="scientific">Schizophyllum commune (strain H4-8 / FGSC 9210)</name>
    <name type="common">Split gill fungus</name>
    <dbReference type="NCBI Taxonomy" id="578458"/>
    <lineage>
        <taxon>Eukaryota</taxon>
        <taxon>Fungi</taxon>
        <taxon>Dikarya</taxon>
        <taxon>Basidiomycota</taxon>
        <taxon>Agaricomycotina</taxon>
        <taxon>Agaricomycetes</taxon>
        <taxon>Agaricomycetidae</taxon>
        <taxon>Agaricales</taxon>
        <taxon>Schizophyllaceae</taxon>
        <taxon>Schizophyllum</taxon>
    </lineage>
</organism>
<dbReference type="GO" id="GO:0006620">
    <property type="term" value="P:post-translational protein targeting to endoplasmic reticulum membrane"/>
    <property type="evidence" value="ECO:0007669"/>
    <property type="project" value="TreeGrafter"/>
</dbReference>
<evidence type="ECO:0000256" key="1">
    <source>
        <dbReference type="ARBA" id="ARBA00004477"/>
    </source>
</evidence>
<keyword evidence="7 10" id="KW-0472">Membrane</keyword>
<dbReference type="AlphaFoldDB" id="D8PLZ1"/>
<dbReference type="FunCoup" id="D8PLZ1">
    <property type="interactions" value="549"/>
</dbReference>
<feature type="transmembrane region" description="Helical" evidence="10">
    <location>
        <begin position="71"/>
        <end position="90"/>
    </location>
</feature>
<keyword evidence="3 10" id="KW-0812">Transmembrane</keyword>
<dbReference type="OMA" id="RAILHAH"/>
<dbReference type="InterPro" id="IPR004179">
    <property type="entry name" value="Sec63-dom"/>
</dbReference>
<keyword evidence="2" id="KW-0813">Transport</keyword>
<dbReference type="KEGG" id="scm:SCHCO_02624702"/>
<evidence type="ECO:0000313" key="13">
    <source>
        <dbReference type="Proteomes" id="UP000007431"/>
    </source>
</evidence>
<dbReference type="InterPro" id="IPR014756">
    <property type="entry name" value="Ig_E-set"/>
</dbReference>
<dbReference type="PANTHER" id="PTHR24075:SF0">
    <property type="entry name" value="TRANSLOCATION PROTEIN SEC63 HOMOLOG"/>
    <property type="match status" value="1"/>
</dbReference>
<proteinExistence type="predicted"/>
<evidence type="ECO:0000256" key="7">
    <source>
        <dbReference type="ARBA" id="ARBA00023136"/>
    </source>
</evidence>
<evidence type="ECO:0000256" key="10">
    <source>
        <dbReference type="SAM" id="Phobius"/>
    </source>
</evidence>
<dbReference type="STRING" id="578458.D8PLZ1"/>
<evidence type="ECO:0000256" key="2">
    <source>
        <dbReference type="ARBA" id="ARBA00022448"/>
    </source>
</evidence>
<dbReference type="PRINTS" id="PR00625">
    <property type="entry name" value="JDOMAIN"/>
</dbReference>
<dbReference type="GeneID" id="9589505"/>
<feature type="compositionally biased region" description="Acidic residues" evidence="9">
    <location>
        <begin position="638"/>
        <end position="664"/>
    </location>
</feature>
<evidence type="ECO:0000256" key="8">
    <source>
        <dbReference type="ARBA" id="ARBA00023186"/>
    </source>
</evidence>
<keyword evidence="4" id="KW-0256">Endoplasmic reticulum</keyword>
<dbReference type="VEuPathDB" id="FungiDB:SCHCODRAFT_02624702"/>
<sequence>MAQYSYDESGNMAATFALSVLVLILVPWTISVLSPKSRKHVNRKEGCTCAPCLENQQRLKKQMPRVTFRKSYVFLALGWAATAALVYKVINATPGESVLYDPFEILGIAREATEKEIKSHYKKLSKIYHPDKIKATAEETLEMIQDRFVKITKAYKALTDEVTRENWQKYNDPDGPQQTTVGIAIPQWVIDAQNNIYVLGVYAVVLLVGLPYLVYKWSTANSNKTKDGIHTKSAAAFFKSLTETTSTEQQILQILVKAYQFERTPVKGATDKASVLKDLEKHLVEKVGGETKWANWTGSAASDENQKRAIVLIYSHLARLEIPDADLKKEQEQLLLASPLLLSALQTISITRSWYLPTVAIIGLQASLAQAVLPSPPLTGLEQHLLQYPGVSISDIRSLSPAEQSAPGLVKHLEAAGDARAADVKKAAEKWGAAEIVDARFKVLGERIVTPSAIVNLVVKLRLRPPISGAPVKPDTSKEALKKAEQREADFLVGKSDAEDLDKVGAPESGLAHAPLWPLPRKPAFYLILAEPRQYKMVVPPLKVTDVPYASDAEYRSYKIQFQAPQNVGEFHWSVRLVSDTFVGEYEEQDIVLKIDDVSALDADERGDEEDDISDPEEDSLAGQMAVMRGHKVKPIAESDDDDESSTDDDKSDDSDSDSDSDSD</sequence>
<comment type="subcellular location">
    <subcellularLocation>
        <location evidence="1">Endoplasmic reticulum membrane</location>
        <topology evidence="1">Multi-pass membrane protein</topology>
    </subcellularLocation>
</comment>
<dbReference type="SUPFAM" id="SSF158702">
    <property type="entry name" value="Sec63 N-terminal domain-like"/>
    <property type="match status" value="1"/>
</dbReference>
<dbReference type="GO" id="GO:0008320">
    <property type="term" value="F:protein transmembrane transporter activity"/>
    <property type="evidence" value="ECO:0007669"/>
    <property type="project" value="TreeGrafter"/>
</dbReference>
<dbReference type="Proteomes" id="UP000007431">
    <property type="component" value="Unassembled WGS sequence"/>
</dbReference>
<dbReference type="InterPro" id="IPR036869">
    <property type="entry name" value="J_dom_sf"/>
</dbReference>
<name>D8PLZ1_SCHCM</name>
<evidence type="ECO:0000259" key="11">
    <source>
        <dbReference type="PROSITE" id="PS50076"/>
    </source>
</evidence>
<evidence type="ECO:0000256" key="3">
    <source>
        <dbReference type="ARBA" id="ARBA00022692"/>
    </source>
</evidence>
<dbReference type="SMART" id="SM00271">
    <property type="entry name" value="DnaJ"/>
    <property type="match status" value="1"/>
</dbReference>
<dbReference type="SMART" id="SM00973">
    <property type="entry name" value="Sec63"/>
    <property type="match status" value="1"/>
</dbReference>
<dbReference type="InterPro" id="IPR035892">
    <property type="entry name" value="C2_domain_sf"/>
</dbReference>
<feature type="region of interest" description="Disordered" evidence="9">
    <location>
        <begin position="602"/>
        <end position="664"/>
    </location>
</feature>
<evidence type="ECO:0000313" key="12">
    <source>
        <dbReference type="EMBL" id="EFJ03426.1"/>
    </source>
</evidence>